<gene>
    <name evidence="1" type="ORF">EDD76_10275</name>
</gene>
<evidence type="ECO:0008006" key="3">
    <source>
        <dbReference type="Google" id="ProtNLM"/>
    </source>
</evidence>
<accession>A0A4R1R4P4</accession>
<protein>
    <recommendedName>
        <fullName evidence="3">DUF2225 domain-containing protein</fullName>
    </recommendedName>
</protein>
<dbReference type="InterPro" id="IPR018708">
    <property type="entry name" value="DUF2225"/>
</dbReference>
<dbReference type="Proteomes" id="UP000295718">
    <property type="component" value="Unassembled WGS sequence"/>
</dbReference>
<evidence type="ECO:0000313" key="1">
    <source>
        <dbReference type="EMBL" id="TCL60380.1"/>
    </source>
</evidence>
<dbReference type="STRING" id="1469948.GCA_000732725_00113"/>
<proteinExistence type="predicted"/>
<evidence type="ECO:0000313" key="2">
    <source>
        <dbReference type="Proteomes" id="UP000295718"/>
    </source>
</evidence>
<dbReference type="EMBL" id="SLUO01000002">
    <property type="protein sequence ID" value="TCL60380.1"/>
    <property type="molecule type" value="Genomic_DNA"/>
</dbReference>
<dbReference type="AlphaFoldDB" id="A0A4R1R4P4"/>
<name>A0A4R1R4P4_9FIRM</name>
<sequence>MSGLLSGLEQFGLSGLENMDLYEKPKQEEEAKAEVEQVVQEQDFLFDKTFTCPICDKEFKTRTVKIGKAKLIGTDMDLRPKYEHVDLLKYDIIMCPSCGYAALSRYFKFITSPQAKRIKEAISSKFKPINEYKEIYTYDEALERYKLTLANAIVKIAKPSEKAYICLKTAWLLRGKGEALDKEAPNYAEVKKKTDAEEAEFLRNALDGFLAARQAENFPMCGMDEPTVDYLISVIAIKFEQFDVASKLISQIIASQTTNPRMKEKARTLKDQIVKQIKLKNAGK</sequence>
<keyword evidence="2" id="KW-1185">Reference proteome</keyword>
<dbReference type="OrthoDB" id="9780343at2"/>
<reference evidence="1 2" key="1">
    <citation type="submission" date="2019-03" db="EMBL/GenBank/DDBJ databases">
        <title>Genomic Encyclopedia of Type Strains, Phase IV (KMG-IV): sequencing the most valuable type-strain genomes for metagenomic binning, comparative biology and taxonomic classification.</title>
        <authorList>
            <person name="Goeker M."/>
        </authorList>
    </citation>
    <scope>NUCLEOTIDE SEQUENCE [LARGE SCALE GENOMIC DNA]</scope>
    <source>
        <strain evidence="1 2">DSM 100556</strain>
    </source>
</reference>
<comment type="caution">
    <text evidence="1">The sequence shown here is derived from an EMBL/GenBank/DDBJ whole genome shotgun (WGS) entry which is preliminary data.</text>
</comment>
<organism evidence="1 2">
    <name type="scientific">Kineothrix alysoides</name>
    <dbReference type="NCBI Taxonomy" id="1469948"/>
    <lineage>
        <taxon>Bacteria</taxon>
        <taxon>Bacillati</taxon>
        <taxon>Bacillota</taxon>
        <taxon>Clostridia</taxon>
        <taxon>Lachnospirales</taxon>
        <taxon>Lachnospiraceae</taxon>
        <taxon>Kineothrix</taxon>
    </lineage>
</organism>
<dbReference type="Pfam" id="PF09986">
    <property type="entry name" value="DUF2225"/>
    <property type="match status" value="1"/>
</dbReference>
<dbReference type="RefSeq" id="WP_031388900.1">
    <property type="nucleotide sequence ID" value="NZ_JPNB01000001.1"/>
</dbReference>